<name>E5XL73_SEGRC</name>
<dbReference type="Proteomes" id="UP000004816">
    <property type="component" value="Unassembled WGS sequence"/>
</dbReference>
<keyword evidence="2" id="KW-0812">Transmembrane</keyword>
<keyword evidence="6" id="KW-1185">Reference proteome</keyword>
<evidence type="ECO:0000259" key="4">
    <source>
        <dbReference type="Pfam" id="PF14257"/>
    </source>
</evidence>
<feature type="region of interest" description="Disordered" evidence="1">
    <location>
        <begin position="128"/>
        <end position="150"/>
    </location>
</feature>
<accession>E5XL73</accession>
<organism evidence="5 6">
    <name type="scientific">Segniliparus rugosus (strain ATCC BAA-974 / DSM 45345 / CCUG 50838 / CIP 108380 / JCM 13579 / CDC 945)</name>
    <dbReference type="NCBI Taxonomy" id="679197"/>
    <lineage>
        <taxon>Bacteria</taxon>
        <taxon>Bacillati</taxon>
        <taxon>Actinomycetota</taxon>
        <taxon>Actinomycetes</taxon>
        <taxon>Mycobacteriales</taxon>
        <taxon>Segniliparaceae</taxon>
        <taxon>Segniliparus</taxon>
    </lineage>
</organism>
<dbReference type="AlphaFoldDB" id="E5XL73"/>
<feature type="region of interest" description="Disordered" evidence="1">
    <location>
        <begin position="42"/>
        <end position="104"/>
    </location>
</feature>
<dbReference type="EMBL" id="ACZI02000003">
    <property type="protein sequence ID" value="EFV14941.1"/>
    <property type="molecule type" value="Genomic_DNA"/>
</dbReference>
<evidence type="ECO:0000313" key="6">
    <source>
        <dbReference type="Proteomes" id="UP000004816"/>
    </source>
</evidence>
<keyword evidence="2" id="KW-0472">Membrane</keyword>
<keyword evidence="2" id="KW-1133">Transmembrane helix</keyword>
<dbReference type="HOGENOM" id="CLU_863030_0_0_11"/>
<protein>
    <recommendedName>
        <fullName evidence="4">DUF4349 domain-containing protein</fullName>
    </recommendedName>
</protein>
<evidence type="ECO:0000313" key="5">
    <source>
        <dbReference type="EMBL" id="EFV14941.1"/>
    </source>
</evidence>
<feature type="transmembrane region" description="Helical" evidence="2">
    <location>
        <begin position="301"/>
        <end position="322"/>
    </location>
</feature>
<evidence type="ECO:0000256" key="2">
    <source>
        <dbReference type="SAM" id="Phobius"/>
    </source>
</evidence>
<reference evidence="5 6" key="1">
    <citation type="journal article" date="2011" name="Stand. Genomic Sci.">
        <title>High quality draft genome sequence of Segniliparus rugosus CDC 945(T)= (ATCC BAA-974(T)).</title>
        <authorList>
            <person name="Earl A.M."/>
            <person name="Desjardins C.A."/>
            <person name="Fitzgerald M.G."/>
            <person name="Arachchi H.M."/>
            <person name="Zeng Q."/>
            <person name="Mehta T."/>
            <person name="Griggs A."/>
            <person name="Birren B.W."/>
            <person name="Toney N.C."/>
            <person name="Carr J."/>
            <person name="Posey J."/>
            <person name="Butler W.R."/>
        </authorList>
    </citation>
    <scope>NUCLEOTIDE SEQUENCE [LARGE SCALE GENOMIC DNA]</scope>
    <source>
        <strain evidence="6">ATCC BAA-974 / DSM 45345 / CCUG 50838 / CIP 108380 / JCM 13579 / CDC 945</strain>
    </source>
</reference>
<dbReference type="InterPro" id="IPR025645">
    <property type="entry name" value="DUF4349"/>
</dbReference>
<dbReference type="STRING" id="679197.HMPREF9336_00242"/>
<keyword evidence="3" id="KW-0732">Signal</keyword>
<dbReference type="RefSeq" id="WP_007467043.1">
    <property type="nucleotide sequence ID" value="NZ_KI391954.1"/>
</dbReference>
<feature type="chain" id="PRO_5003202526" description="DUF4349 domain-containing protein" evidence="3">
    <location>
        <begin position="37"/>
        <end position="330"/>
    </location>
</feature>
<evidence type="ECO:0000256" key="1">
    <source>
        <dbReference type="SAM" id="MobiDB-lite"/>
    </source>
</evidence>
<dbReference type="Pfam" id="PF14257">
    <property type="entry name" value="DUF4349"/>
    <property type="match status" value="1"/>
</dbReference>
<comment type="caution">
    <text evidence="5">The sequence shown here is derived from an EMBL/GenBank/DDBJ whole genome shotgun (WGS) entry which is preliminary data.</text>
</comment>
<feature type="compositionally biased region" description="Low complexity" evidence="1">
    <location>
        <begin position="88"/>
        <end position="103"/>
    </location>
</feature>
<gene>
    <name evidence="5" type="ORF">HMPREF9336_00242</name>
</gene>
<feature type="signal peptide" evidence="3">
    <location>
        <begin position="1"/>
        <end position="36"/>
    </location>
</feature>
<feature type="compositionally biased region" description="Basic and acidic residues" evidence="1">
    <location>
        <begin position="140"/>
        <end position="150"/>
    </location>
</feature>
<proteinExistence type="predicted"/>
<evidence type="ECO:0000256" key="3">
    <source>
        <dbReference type="SAM" id="SignalP"/>
    </source>
</evidence>
<sequence length="330" mass="35367">MFRRNLNRTRPNRSSAKTVLPAFLLLAAFAVVPALAGCEHGGSINGPSHGKESQSGKRAAPEAYAEADSGPGYMDSGIPGVPLTPRGASPNWAPSAPSSPSMATTQTLRVETGDLKKAKEDALRIGAESGASVQQQNEGDNVREVDPTKTAEKAKDYSGYVALGLQIPVDTFDQAVSRLRALGEVTYANSQSTNTSQQSTDLAAEFADVQATIGRLEQLRAQTNDPDVLVKVQNQLTAQHSRLLELQRQQQGLDKRTQTVSLTLTLLGKKPAEPQRGWVSAGLHSGWSDLVATVRWVVTSISWLAVWAAPVVAALIAARLSWRLLRGRRA</sequence>
<feature type="domain" description="DUF4349" evidence="4">
    <location>
        <begin position="101"/>
        <end position="317"/>
    </location>
</feature>